<gene>
    <name evidence="6" type="ORF">STCU_10973</name>
</gene>
<dbReference type="EMBL" id="ATMH01010863">
    <property type="protein sequence ID" value="EPY16823.1"/>
    <property type="molecule type" value="Genomic_DNA"/>
</dbReference>
<reference evidence="6 7" key="1">
    <citation type="journal article" date="2013" name="PLoS ONE">
        <title>Predicting the Proteins of Angomonas deanei, Strigomonas culicis and Their Respective Endosymbionts Reveals New Aspects of the Trypanosomatidae Family.</title>
        <authorList>
            <person name="Motta M.C."/>
            <person name="Martins A.C."/>
            <person name="de Souza S.S."/>
            <person name="Catta-Preta C.M."/>
            <person name="Silva R."/>
            <person name="Klein C.C."/>
            <person name="de Almeida L.G."/>
            <person name="de Lima Cunha O."/>
            <person name="Ciapina L.P."/>
            <person name="Brocchi M."/>
            <person name="Colabardini A.C."/>
            <person name="de Araujo Lima B."/>
            <person name="Machado C.R."/>
            <person name="de Almeida Soares C.M."/>
            <person name="Probst C.M."/>
            <person name="de Menezes C.B."/>
            <person name="Thompson C.E."/>
            <person name="Bartholomeu D.C."/>
            <person name="Gradia D.F."/>
            <person name="Pavoni D.P."/>
            <person name="Grisard E.C."/>
            <person name="Fantinatti-Garboggini F."/>
            <person name="Marchini F.K."/>
            <person name="Rodrigues-Luiz G.F."/>
            <person name="Wagner G."/>
            <person name="Goldman G.H."/>
            <person name="Fietto J.L."/>
            <person name="Elias M.C."/>
            <person name="Goldman M.H."/>
            <person name="Sagot M.F."/>
            <person name="Pereira M."/>
            <person name="Stoco P.H."/>
            <person name="de Mendonca-Neto R.P."/>
            <person name="Teixeira S.M."/>
            <person name="Maciel T.E."/>
            <person name="de Oliveira Mendes T.A."/>
            <person name="Urmenyi T.P."/>
            <person name="de Souza W."/>
            <person name="Schenkman S."/>
            <person name="de Vasconcelos A.T."/>
        </authorList>
    </citation>
    <scope>NUCLEOTIDE SEQUENCE [LARGE SCALE GENOMIC DNA]</scope>
</reference>
<dbReference type="Proteomes" id="UP000015354">
    <property type="component" value="Unassembled WGS sequence"/>
</dbReference>
<keyword evidence="3" id="KW-0539">Nucleus</keyword>
<comment type="caution">
    <text evidence="6">The sequence shown here is derived from an EMBL/GenBank/DDBJ whole genome shotgun (WGS) entry which is preliminary data.</text>
</comment>
<protein>
    <submittedName>
        <fullName evidence="6">Nucleoporin (NUP54/57)</fullName>
    </submittedName>
</protein>
<proteinExistence type="predicted"/>
<dbReference type="GO" id="GO:0036228">
    <property type="term" value="P:protein localization to nuclear inner membrane"/>
    <property type="evidence" value="ECO:0007669"/>
    <property type="project" value="TreeGrafter"/>
</dbReference>
<dbReference type="PANTHER" id="PTHR13000:SF0">
    <property type="entry name" value="NUCLEOPORIN P54"/>
    <property type="match status" value="1"/>
</dbReference>
<sequence>MDHSYNALKAACKFRAFVYNRCDYNQSTALVEKQRYINFLNGGEDYTSEWYGAIFQNPNTADLYPHALHFSQELHKRTDRQETAIKELTKQAEELVKRLDTIVAMNETNDAVAKELQQENMLMRHRWYRILQKTEMLRRRGIPLGEEELLAQRAQHLREHLLAPCRFTSALSDVEPRIAERAAQVAQYLARREERESFASEVTPALTQEWERTLCDNQVAIERLSKIVVKDTADVRAMLDRA</sequence>
<dbReference type="GO" id="GO:0006999">
    <property type="term" value="P:nuclear pore organization"/>
    <property type="evidence" value="ECO:0007669"/>
    <property type="project" value="TreeGrafter"/>
</dbReference>
<organism evidence="6 7">
    <name type="scientific">Strigomonas culicis</name>
    <dbReference type="NCBI Taxonomy" id="28005"/>
    <lineage>
        <taxon>Eukaryota</taxon>
        <taxon>Discoba</taxon>
        <taxon>Euglenozoa</taxon>
        <taxon>Kinetoplastea</taxon>
        <taxon>Metakinetoplastina</taxon>
        <taxon>Trypanosomatida</taxon>
        <taxon>Trypanosomatidae</taxon>
        <taxon>Strigomonadinae</taxon>
        <taxon>Strigomonas</taxon>
    </lineage>
</organism>
<dbReference type="GO" id="GO:0006607">
    <property type="term" value="P:NLS-bearing protein import into nucleus"/>
    <property type="evidence" value="ECO:0007669"/>
    <property type="project" value="TreeGrafter"/>
</dbReference>
<dbReference type="InterPro" id="IPR025712">
    <property type="entry name" value="Nup54_alpha-helical_dom"/>
</dbReference>
<name>S9TKE9_9TRYP</name>
<dbReference type="OrthoDB" id="6162375at2759"/>
<evidence type="ECO:0000256" key="3">
    <source>
        <dbReference type="ARBA" id="ARBA00023242"/>
    </source>
</evidence>
<accession>S9TKE9</accession>
<dbReference type="AlphaFoldDB" id="S9TKE9"/>
<evidence type="ECO:0000313" key="6">
    <source>
        <dbReference type="EMBL" id="EPY16823.1"/>
    </source>
</evidence>
<dbReference type="PANTHER" id="PTHR13000">
    <property type="entry name" value="NUCLEOPORIN P54"/>
    <property type="match status" value="1"/>
</dbReference>
<evidence type="ECO:0000256" key="4">
    <source>
        <dbReference type="SAM" id="Coils"/>
    </source>
</evidence>
<keyword evidence="2" id="KW-0813">Transport</keyword>
<comment type="subcellular location">
    <subcellularLocation>
        <location evidence="1">Nucleus</location>
    </subcellularLocation>
</comment>
<evidence type="ECO:0000256" key="1">
    <source>
        <dbReference type="ARBA" id="ARBA00004123"/>
    </source>
</evidence>
<evidence type="ECO:0000256" key="2">
    <source>
        <dbReference type="ARBA" id="ARBA00022448"/>
    </source>
</evidence>
<dbReference type="Pfam" id="PF13874">
    <property type="entry name" value="Nup54"/>
    <property type="match status" value="1"/>
</dbReference>
<keyword evidence="7" id="KW-1185">Reference proteome</keyword>
<evidence type="ECO:0000259" key="5">
    <source>
        <dbReference type="Pfam" id="PF13874"/>
    </source>
</evidence>
<feature type="coiled-coil region" evidence="4">
    <location>
        <begin position="71"/>
        <end position="105"/>
    </location>
</feature>
<dbReference type="InterPro" id="IPR024864">
    <property type="entry name" value="Nup54/Nup57/Nup44"/>
</dbReference>
<feature type="domain" description="Nucleoporin Nup54 alpha-helical" evidence="5">
    <location>
        <begin position="48"/>
        <end position="174"/>
    </location>
</feature>
<keyword evidence="4" id="KW-0175">Coiled coil</keyword>
<dbReference type="GO" id="GO:0044613">
    <property type="term" value="C:nuclear pore central transport channel"/>
    <property type="evidence" value="ECO:0007669"/>
    <property type="project" value="TreeGrafter"/>
</dbReference>
<dbReference type="GO" id="GO:0017056">
    <property type="term" value="F:structural constituent of nuclear pore"/>
    <property type="evidence" value="ECO:0007669"/>
    <property type="project" value="TreeGrafter"/>
</dbReference>
<evidence type="ECO:0000313" key="7">
    <source>
        <dbReference type="Proteomes" id="UP000015354"/>
    </source>
</evidence>